<dbReference type="InterPro" id="IPR008963">
    <property type="entry name" value="Purple_acid_Pase-like_N"/>
</dbReference>
<keyword evidence="1" id="KW-0812">Transmembrane</keyword>
<keyword evidence="1" id="KW-0472">Membrane</keyword>
<comment type="caution">
    <text evidence="2">The sequence shown here is derived from an EMBL/GenBank/DDBJ whole genome shotgun (WGS) entry which is preliminary data.</text>
</comment>
<dbReference type="EMBL" id="DUTP01000006">
    <property type="protein sequence ID" value="HHX99674.1"/>
    <property type="molecule type" value="Genomic_DNA"/>
</dbReference>
<gene>
    <name evidence="2" type="ORF">GX533_03325</name>
</gene>
<dbReference type="SUPFAM" id="SSF49363">
    <property type="entry name" value="Purple acid phosphatase, N-terminal domain"/>
    <property type="match status" value="1"/>
</dbReference>
<proteinExistence type="predicted"/>
<organism evidence="2 3">
    <name type="scientific">Candidatus Dojkabacteria bacterium</name>
    <dbReference type="NCBI Taxonomy" id="2099670"/>
    <lineage>
        <taxon>Bacteria</taxon>
        <taxon>Candidatus Dojkabacteria</taxon>
    </lineage>
</organism>
<reference evidence="2 3" key="1">
    <citation type="journal article" date="2020" name="Biotechnol. Biofuels">
        <title>New insights from the biogas microbiome by comprehensive genome-resolved metagenomics of nearly 1600 species originating from multiple anaerobic digesters.</title>
        <authorList>
            <person name="Campanaro S."/>
            <person name="Treu L."/>
            <person name="Rodriguez-R L.M."/>
            <person name="Kovalovszki A."/>
            <person name="Ziels R.M."/>
            <person name="Maus I."/>
            <person name="Zhu X."/>
            <person name="Kougias P.G."/>
            <person name="Basile A."/>
            <person name="Luo G."/>
            <person name="Schluter A."/>
            <person name="Konstantinidis K.T."/>
            <person name="Angelidaki I."/>
        </authorList>
    </citation>
    <scope>NUCLEOTIDE SEQUENCE [LARGE SCALE GENOMIC DNA]</scope>
    <source>
        <strain evidence="2">AS05jafATM_89</strain>
    </source>
</reference>
<dbReference type="AlphaFoldDB" id="A0A832Q8F8"/>
<accession>A0A832Q8F8</accession>
<dbReference type="GO" id="GO:0046872">
    <property type="term" value="F:metal ion binding"/>
    <property type="evidence" value="ECO:0007669"/>
    <property type="project" value="InterPro"/>
</dbReference>
<dbReference type="GO" id="GO:0003993">
    <property type="term" value="F:acid phosphatase activity"/>
    <property type="evidence" value="ECO:0007669"/>
    <property type="project" value="InterPro"/>
</dbReference>
<evidence type="ECO:0008006" key="4">
    <source>
        <dbReference type="Google" id="ProtNLM"/>
    </source>
</evidence>
<name>A0A832Q8F8_9BACT</name>
<evidence type="ECO:0000313" key="3">
    <source>
        <dbReference type="Proteomes" id="UP000576550"/>
    </source>
</evidence>
<protein>
    <recommendedName>
        <fullName evidence="4">Purple acid phosphatase N-terminal domain-containing protein</fullName>
    </recommendedName>
</protein>
<dbReference type="Proteomes" id="UP000576550">
    <property type="component" value="Unassembled WGS sequence"/>
</dbReference>
<evidence type="ECO:0000313" key="2">
    <source>
        <dbReference type="EMBL" id="HHX99674.1"/>
    </source>
</evidence>
<evidence type="ECO:0000256" key="1">
    <source>
        <dbReference type="SAM" id="Phobius"/>
    </source>
</evidence>
<keyword evidence="1" id="KW-1133">Transmembrane helix</keyword>
<feature type="transmembrane region" description="Helical" evidence="1">
    <location>
        <begin position="6"/>
        <end position="25"/>
    </location>
</feature>
<sequence length="135" mass="15653">MKFKIFGMFLGIALVIVSISTFLFFKSNVRSYDSLFAKQEGCTPYNLFVEKGDDDFSVRIRWMTKEKCVGFVQYGLDRDDLNRIGLDVENITKAIEHEVVLKKLLAKERYFFIINSDNKGYAREGAPLEFLLEDL</sequence>